<keyword evidence="2" id="KW-1185">Reference proteome</keyword>
<dbReference type="EMBL" id="JANHOG010000291">
    <property type="protein sequence ID" value="KAJ3555876.1"/>
    <property type="molecule type" value="Genomic_DNA"/>
</dbReference>
<dbReference type="Proteomes" id="UP001148662">
    <property type="component" value="Unassembled WGS sequence"/>
</dbReference>
<evidence type="ECO:0000313" key="2">
    <source>
        <dbReference type="Proteomes" id="UP001148662"/>
    </source>
</evidence>
<protein>
    <submittedName>
        <fullName evidence="1">Uncharacterized protein</fullName>
    </submittedName>
</protein>
<proteinExistence type="predicted"/>
<accession>A0ACC1T8N1</accession>
<comment type="caution">
    <text evidence="1">The sequence shown here is derived from an EMBL/GenBank/DDBJ whole genome shotgun (WGS) entry which is preliminary data.</text>
</comment>
<organism evidence="1 2">
    <name type="scientific">Phlebia brevispora</name>
    <dbReference type="NCBI Taxonomy" id="194682"/>
    <lineage>
        <taxon>Eukaryota</taxon>
        <taxon>Fungi</taxon>
        <taxon>Dikarya</taxon>
        <taxon>Basidiomycota</taxon>
        <taxon>Agaricomycotina</taxon>
        <taxon>Agaricomycetes</taxon>
        <taxon>Polyporales</taxon>
        <taxon>Meruliaceae</taxon>
        <taxon>Phlebia</taxon>
    </lineage>
</organism>
<reference evidence="1" key="1">
    <citation type="submission" date="2022-07" db="EMBL/GenBank/DDBJ databases">
        <title>Genome Sequence of Phlebia brevispora.</title>
        <authorList>
            <person name="Buettner E."/>
        </authorList>
    </citation>
    <scope>NUCLEOTIDE SEQUENCE</scope>
    <source>
        <strain evidence="1">MPL23</strain>
    </source>
</reference>
<evidence type="ECO:0000313" key="1">
    <source>
        <dbReference type="EMBL" id="KAJ3555876.1"/>
    </source>
</evidence>
<sequence>MSTAIVIPEKYGYTVAAVAGTFWLTFYQMLRVARARKAAKIPYPQLYAEKAEAEASKEAHVFNCTQRAHQNTLEWLPQVLTSTLIVGLKYPVYAASLCGVWTAARFIYTIGYSTGDPAKRNFMGMIVRMLVLPRSSAVHVRIPGIILTPQLETAIVTSEPGALVIAHKWVSFYSAGPTYIVAKKASSAADAHDENTRRFDHLSSNVLQLQHRMTVIPEKMRALVIQGKHCAIVQEKPVPSIAEDEILIRTIAAAQNPTDWHHVDWFGNPGTISGCDFAGVVVKVGSGVPQDALAVGDDVAGFTHGGNYTDRGAYAEYVKAAARLVWKIPKGTISHEQAATMGCAFWTAVHSLFLPDRLGLVEPPERIINDQWIFIYGGSTSVGMFAIQLGRLAGYKILTVASPRHWDLCKSFGADVVLDYRDPEVLSKIKDLTGGSLHHALDTIATEQTQLLSVKVLGPGPGRAVFIMVPEAAAAQFRKDVEVKHTLIYTTLGLSFNLLGNTYPVLPEHRDHMAAFLEKVPAFVSSGDIKPNPVKLWDGGLDGVNAGLEYMREGKNSAAKIVHRIMEKET</sequence>
<gene>
    <name evidence="1" type="ORF">NM688_g2337</name>
</gene>
<name>A0ACC1T8N1_9APHY</name>